<reference evidence="2" key="1">
    <citation type="submission" date="2016-06" db="EMBL/GenBank/DDBJ databases">
        <title>Parallel loss of symbiosis genes in relatives of nitrogen-fixing non-legume Parasponia.</title>
        <authorList>
            <person name="Van Velzen R."/>
            <person name="Holmer R."/>
            <person name="Bu F."/>
            <person name="Rutten L."/>
            <person name="Van Zeijl A."/>
            <person name="Liu W."/>
            <person name="Santuari L."/>
            <person name="Cao Q."/>
            <person name="Sharma T."/>
            <person name="Shen D."/>
            <person name="Roswanjaya Y."/>
            <person name="Wardhani T."/>
            <person name="Kalhor M.S."/>
            <person name="Jansen J."/>
            <person name="Van den Hoogen J."/>
            <person name="Gungor B."/>
            <person name="Hartog M."/>
            <person name="Hontelez J."/>
            <person name="Verver J."/>
            <person name="Yang W.-C."/>
            <person name="Schijlen E."/>
            <person name="Repin R."/>
            <person name="Schilthuizen M."/>
            <person name="Schranz E."/>
            <person name="Heidstra R."/>
            <person name="Miyata K."/>
            <person name="Fedorova E."/>
            <person name="Kohlen W."/>
            <person name="Bisseling T."/>
            <person name="Smit S."/>
            <person name="Geurts R."/>
        </authorList>
    </citation>
    <scope>NUCLEOTIDE SEQUENCE [LARGE SCALE GENOMIC DNA]</scope>
    <source>
        <strain evidence="2">cv. WU1-14</strain>
    </source>
</reference>
<accession>A0A2P5BCX0</accession>
<keyword evidence="2" id="KW-1185">Reference proteome</keyword>
<proteinExistence type="predicted"/>
<dbReference type="EMBL" id="JXTB01000308">
    <property type="protein sequence ID" value="PON46618.1"/>
    <property type="molecule type" value="Genomic_DNA"/>
</dbReference>
<organism evidence="1 2">
    <name type="scientific">Parasponia andersonii</name>
    <name type="common">Sponia andersonii</name>
    <dbReference type="NCBI Taxonomy" id="3476"/>
    <lineage>
        <taxon>Eukaryota</taxon>
        <taxon>Viridiplantae</taxon>
        <taxon>Streptophyta</taxon>
        <taxon>Embryophyta</taxon>
        <taxon>Tracheophyta</taxon>
        <taxon>Spermatophyta</taxon>
        <taxon>Magnoliopsida</taxon>
        <taxon>eudicotyledons</taxon>
        <taxon>Gunneridae</taxon>
        <taxon>Pentapetalae</taxon>
        <taxon>rosids</taxon>
        <taxon>fabids</taxon>
        <taxon>Rosales</taxon>
        <taxon>Cannabaceae</taxon>
        <taxon>Parasponia</taxon>
    </lineage>
</organism>
<protein>
    <submittedName>
        <fullName evidence="1">Uncharacterized protein</fullName>
    </submittedName>
</protein>
<name>A0A2P5BCX0_PARAD</name>
<evidence type="ECO:0000313" key="1">
    <source>
        <dbReference type="EMBL" id="PON46618.1"/>
    </source>
</evidence>
<evidence type="ECO:0000313" key="2">
    <source>
        <dbReference type="Proteomes" id="UP000237105"/>
    </source>
</evidence>
<dbReference type="AlphaFoldDB" id="A0A2P5BCX0"/>
<sequence length="67" mass="7828">MEFSVMAMVGWYRTVFLVSRRFRANLLEPKVHSSRLGVSSDSKYLTYATDRTTLLAAFNSRNFLYVR</sequence>
<gene>
    <name evidence="1" type="ORF">PanWU01x14_250480</name>
</gene>
<comment type="caution">
    <text evidence="1">The sequence shown here is derived from an EMBL/GenBank/DDBJ whole genome shotgun (WGS) entry which is preliminary data.</text>
</comment>
<dbReference type="Proteomes" id="UP000237105">
    <property type="component" value="Unassembled WGS sequence"/>
</dbReference>